<keyword evidence="4" id="KW-1185">Reference proteome</keyword>
<dbReference type="PANTHER" id="PTHR11200">
    <property type="entry name" value="INOSITOL 5-PHOSPHATASE"/>
    <property type="match status" value="1"/>
</dbReference>
<proteinExistence type="predicted"/>
<dbReference type="AlphaFoldDB" id="A0AAD7U8R9"/>
<evidence type="ECO:0000256" key="1">
    <source>
        <dbReference type="SAM" id="MobiDB-lite"/>
    </source>
</evidence>
<dbReference type="Proteomes" id="UP001230188">
    <property type="component" value="Unassembled WGS sequence"/>
</dbReference>
<feature type="domain" description="Inositol polyphosphate-related phosphatase" evidence="2">
    <location>
        <begin position="317"/>
        <end position="639"/>
    </location>
</feature>
<gene>
    <name evidence="3" type="ORF">CTAYLR_005619</name>
</gene>
<dbReference type="InterPro" id="IPR046985">
    <property type="entry name" value="IP5"/>
</dbReference>
<dbReference type="GO" id="GO:0046856">
    <property type="term" value="P:phosphatidylinositol dephosphorylation"/>
    <property type="evidence" value="ECO:0007669"/>
    <property type="project" value="InterPro"/>
</dbReference>
<comment type="caution">
    <text evidence="3">The sequence shown here is derived from an EMBL/GenBank/DDBJ whole genome shotgun (WGS) entry which is preliminary data.</text>
</comment>
<evidence type="ECO:0000259" key="2">
    <source>
        <dbReference type="SMART" id="SM00128"/>
    </source>
</evidence>
<dbReference type="InterPro" id="IPR036691">
    <property type="entry name" value="Endo/exonu/phosph_ase_sf"/>
</dbReference>
<feature type="compositionally biased region" description="Acidic residues" evidence="1">
    <location>
        <begin position="303"/>
        <end position="318"/>
    </location>
</feature>
<organism evidence="3 4">
    <name type="scientific">Chrysophaeum taylorii</name>
    <dbReference type="NCBI Taxonomy" id="2483200"/>
    <lineage>
        <taxon>Eukaryota</taxon>
        <taxon>Sar</taxon>
        <taxon>Stramenopiles</taxon>
        <taxon>Ochrophyta</taxon>
        <taxon>Pelagophyceae</taxon>
        <taxon>Pelagomonadales</taxon>
        <taxon>Pelagomonadaceae</taxon>
        <taxon>Chrysophaeum</taxon>
    </lineage>
</organism>
<feature type="region of interest" description="Disordered" evidence="1">
    <location>
        <begin position="818"/>
        <end position="919"/>
    </location>
</feature>
<dbReference type="SUPFAM" id="SSF56219">
    <property type="entry name" value="DNase I-like"/>
    <property type="match status" value="1"/>
</dbReference>
<evidence type="ECO:0000313" key="4">
    <source>
        <dbReference type="Proteomes" id="UP001230188"/>
    </source>
</evidence>
<dbReference type="EMBL" id="JAQMWT010000538">
    <property type="protein sequence ID" value="KAJ8599860.1"/>
    <property type="molecule type" value="Genomic_DNA"/>
</dbReference>
<accession>A0AAD7U8R9</accession>
<dbReference type="Gene3D" id="3.60.10.10">
    <property type="entry name" value="Endonuclease/exonuclease/phosphatase"/>
    <property type="match status" value="1"/>
</dbReference>
<dbReference type="InterPro" id="IPR000300">
    <property type="entry name" value="IPPc"/>
</dbReference>
<sequence length="919" mass="102842">MPVAQELPLGVGVGRVERGRRLGEARAQLNGSLRVKWAGKLEGWLSKTRKNAQSSSLFTTRRYFVLNGASGMVSWYESPQGRLLGEESARRATIEHPSERVISVSFASGRRDALRVDENGLPSAKEWVVAFRTVARASDLVPGVSRRVFTVHKLRGKRAKSERRVEVTREGVLRTLDLEGRVRREVALSRLARVERSRFVPSQLVLRWQDRKTFTLEFRTIGEAETFYRLLLGRSDESRSPRVGLKRRPEWLRIRVCSWNVGNKMPASDLAAWLCRGGHEVSDRDLDAIAREDVIDALIDDLEEEEGEEEEEEEEEVESSSSLELPSTLFDDNTSNSNNNNKLEDVVVVGAQECAYRCTDRARNDREDWVRVVSAPFLSRGYKVHCEEHFWGLRLLVFVLREHSTFTSTVDASRRGCGIGDRLGNKGAIGAALSIYDTTFCFVNAHLEASQTEVQKRNEDFSQIVDSLALGRSELDILNQFDHVFFFGDLNYRVDVPEALFFESPLASSLASSPATATTTPHDVAADIERREVLRTLREADQLDAERQAGRAFWGFEEAPVFDFAPTYRFQKRPDPTRRRPYTPNRTPSWTDRVLWKSLPGAPRLVQTLLTSVDGVPALDTSDHAPLVACFAVRRTHVNDDDDDDQQPYDDVCGHLVFDEVSANAGPGLAPFHFRKPQHCVLRVFGRLVNSTQTDYARSAACLAPRWKAEDVPPVAVARTATFATLRKSVLSIQLFSDVVLGTALLPLADACDARGRPAPFTVFLAHRGVTSGNLKGVLRARGPLFRDLPIKIKPPLPLALQAAASLTDDEAKQTNLLWRKSKDDRSRSKQLERRWTDDGPDPGRIEKKGPSRRGSLVLTMTTLEPLRALSNPLAPDEPPDSPPPAPERLRGSVYSPRPVRPTHPPPPPPNSGIDNHNH</sequence>
<feature type="region of interest" description="Disordered" evidence="1">
    <location>
        <begin position="303"/>
        <end position="341"/>
    </location>
</feature>
<dbReference type="GO" id="GO:0004439">
    <property type="term" value="F:phosphatidylinositol-4,5-bisphosphate 5-phosphatase activity"/>
    <property type="evidence" value="ECO:0007669"/>
    <property type="project" value="TreeGrafter"/>
</dbReference>
<protein>
    <recommendedName>
        <fullName evidence="2">Inositol polyphosphate-related phosphatase domain-containing protein</fullName>
    </recommendedName>
</protein>
<feature type="compositionally biased region" description="Pro residues" evidence="1">
    <location>
        <begin position="899"/>
        <end position="911"/>
    </location>
</feature>
<reference evidence="3" key="1">
    <citation type="submission" date="2023-01" db="EMBL/GenBank/DDBJ databases">
        <title>Metagenome sequencing of chrysophaentin producing Chrysophaeum taylorii.</title>
        <authorList>
            <person name="Davison J."/>
            <person name="Bewley C."/>
        </authorList>
    </citation>
    <scope>NUCLEOTIDE SEQUENCE</scope>
    <source>
        <strain evidence="3">NIES-1699</strain>
    </source>
</reference>
<feature type="compositionally biased region" description="Basic and acidic residues" evidence="1">
    <location>
        <begin position="821"/>
        <end position="850"/>
    </location>
</feature>
<name>A0AAD7U8R9_9STRA</name>
<dbReference type="Pfam" id="PF22669">
    <property type="entry name" value="Exo_endo_phos2"/>
    <property type="match status" value="1"/>
</dbReference>
<evidence type="ECO:0000313" key="3">
    <source>
        <dbReference type="EMBL" id="KAJ8599860.1"/>
    </source>
</evidence>
<dbReference type="SMART" id="SM00128">
    <property type="entry name" value="IPPc"/>
    <property type="match status" value="1"/>
</dbReference>